<dbReference type="PANTHER" id="PTHR16128">
    <property type="entry name" value="FAD/NAD(P)-BINDING OXIDOREDUCTASE FAMILY PROTEIN"/>
    <property type="match status" value="1"/>
</dbReference>
<dbReference type="RefSeq" id="WP_322472944.1">
    <property type="nucleotide sequence ID" value="NZ_JBHRZG010000016.1"/>
</dbReference>
<dbReference type="SUPFAM" id="SSF51905">
    <property type="entry name" value="FAD/NAD(P)-binding domain"/>
    <property type="match status" value="1"/>
</dbReference>
<gene>
    <name evidence="2" type="ORF">ACFOSB_14140</name>
</gene>
<feature type="domain" description="Amine oxidase" evidence="1">
    <location>
        <begin position="112"/>
        <end position="328"/>
    </location>
</feature>
<dbReference type="PANTHER" id="PTHR16128:SF5">
    <property type="entry name" value="FAD_NAD(P)-BINDING OXIDOREDUCTASE FAMILY PROTEIN"/>
    <property type="match status" value="1"/>
</dbReference>
<dbReference type="Pfam" id="PF13450">
    <property type="entry name" value="NAD_binding_8"/>
    <property type="match status" value="1"/>
</dbReference>
<evidence type="ECO:0000313" key="3">
    <source>
        <dbReference type="Proteomes" id="UP001595803"/>
    </source>
</evidence>
<dbReference type="Gene3D" id="3.90.660.10">
    <property type="match status" value="1"/>
</dbReference>
<dbReference type="InterPro" id="IPR036188">
    <property type="entry name" value="FAD/NAD-bd_sf"/>
</dbReference>
<keyword evidence="3" id="KW-1185">Reference proteome</keyword>
<evidence type="ECO:0000313" key="2">
    <source>
        <dbReference type="EMBL" id="MFC3834003.1"/>
    </source>
</evidence>
<sequence>MTPDVLDVVVVGAGLAGLAAARDLHGAGERVRVLDKGRGVSGRAATRRAQGEDGAAARLDHGARFFTVRAERTRGLVAQGERDGWLREWARGFARWEDGRVTGARSDGHPRYAPPEGLSALGKALADGLDVHTGVTVTALERRGDVWHVLAASGEVARARTVLLDVPAPQLLPLLAGTGVAVPDVAYDPAWAAGVVLAADLDATWPALELRGHPVLEWIAREHTKRPAGHPPAVMLHATPAWSRANLERTPDEVLPELLDAARDVLGDLPGVESAFAHRWRYATPIRRAAGAGHWDAGQRLGLCGDGFTPDEHGPRVEAALLSGWWLAAQAAP</sequence>
<comment type="caution">
    <text evidence="2">The sequence shown here is derived from an EMBL/GenBank/DDBJ whole genome shotgun (WGS) entry which is preliminary data.</text>
</comment>
<dbReference type="InterPro" id="IPR002937">
    <property type="entry name" value="Amino_oxidase"/>
</dbReference>
<dbReference type="Proteomes" id="UP001595803">
    <property type="component" value="Unassembled WGS sequence"/>
</dbReference>
<accession>A0ABV7ZAC6</accession>
<evidence type="ECO:0000259" key="1">
    <source>
        <dbReference type="Pfam" id="PF01593"/>
    </source>
</evidence>
<proteinExistence type="predicted"/>
<dbReference type="EMBL" id="JBHRZG010000016">
    <property type="protein sequence ID" value="MFC3834003.1"/>
    <property type="molecule type" value="Genomic_DNA"/>
</dbReference>
<organism evidence="2 3">
    <name type="scientific">Deinococcus rufus</name>
    <dbReference type="NCBI Taxonomy" id="2136097"/>
    <lineage>
        <taxon>Bacteria</taxon>
        <taxon>Thermotogati</taxon>
        <taxon>Deinococcota</taxon>
        <taxon>Deinococci</taxon>
        <taxon>Deinococcales</taxon>
        <taxon>Deinococcaceae</taxon>
        <taxon>Deinococcus</taxon>
    </lineage>
</organism>
<dbReference type="Gene3D" id="3.50.50.60">
    <property type="entry name" value="FAD/NAD(P)-binding domain"/>
    <property type="match status" value="1"/>
</dbReference>
<reference evidence="3" key="1">
    <citation type="journal article" date="2019" name="Int. J. Syst. Evol. Microbiol.">
        <title>The Global Catalogue of Microorganisms (GCM) 10K type strain sequencing project: providing services to taxonomists for standard genome sequencing and annotation.</title>
        <authorList>
            <consortium name="The Broad Institute Genomics Platform"/>
            <consortium name="The Broad Institute Genome Sequencing Center for Infectious Disease"/>
            <person name="Wu L."/>
            <person name="Ma J."/>
        </authorList>
    </citation>
    <scope>NUCLEOTIDE SEQUENCE [LARGE SCALE GENOMIC DNA]</scope>
    <source>
        <strain evidence="3">CCTCC AB 2017081</strain>
    </source>
</reference>
<protein>
    <submittedName>
        <fullName evidence="2">NAD(P)/FAD-dependent oxidoreductase</fullName>
    </submittedName>
</protein>
<dbReference type="Pfam" id="PF01593">
    <property type="entry name" value="Amino_oxidase"/>
    <property type="match status" value="1"/>
</dbReference>
<name>A0ABV7ZAC6_9DEIO</name>